<keyword evidence="4" id="KW-0282">Flagellum</keyword>
<evidence type="ECO:0000256" key="2">
    <source>
        <dbReference type="ARBA" id="ARBA00022490"/>
    </source>
</evidence>
<dbReference type="GO" id="GO:0001534">
    <property type="term" value="C:radial spoke"/>
    <property type="evidence" value="ECO:0007669"/>
    <property type="project" value="InterPro"/>
</dbReference>
<evidence type="ECO:0000313" key="12">
    <source>
        <dbReference type="EMBL" id="EAX96626.1"/>
    </source>
</evidence>
<sequence>MDFLWLNDLSTEFEGFGIAPTKSEIVAMRSSVSLLCERSYHDLVHFWGKIKGTERNYLIVVCYTGGLLGTRTPYASLDGVSWFGLPTVTQTLISHVANIREPIKGQPLSKITVRHPRNTEPFKELNPLLPPKPVKEGEEEEEKAEEEEEQKEEEPENEEEPEPEEEEEAPEYVEFQIHEDQRLAVLVHIIDKHGFIFPQDSLLWKSTFELKPNPLFKGIPHDAKLENFFRFNKDVMSDTQRPNAIVDAMPPLTGELPPNGWIVSTTTHSNVVKVNSRVWPGLVFICKGNKWGTVYFGNGKPNTDYLFAVEGLEKKEEVKSSRIVYN</sequence>
<feature type="region of interest" description="Disordered" evidence="11">
    <location>
        <begin position="120"/>
        <end position="170"/>
    </location>
</feature>
<feature type="compositionally biased region" description="Acidic residues" evidence="11">
    <location>
        <begin position="137"/>
        <end position="170"/>
    </location>
</feature>
<dbReference type="RefSeq" id="XP_001309556.1">
    <property type="nucleotide sequence ID" value="XM_001309555.1"/>
</dbReference>
<evidence type="ECO:0000256" key="7">
    <source>
        <dbReference type="ARBA" id="ARBA00023273"/>
    </source>
</evidence>
<dbReference type="InParanoid" id="A2FEP6"/>
<evidence type="ECO:0000256" key="1">
    <source>
        <dbReference type="ARBA" id="ARBA00004611"/>
    </source>
</evidence>
<reference evidence="12" key="1">
    <citation type="submission" date="2006-10" db="EMBL/GenBank/DDBJ databases">
        <authorList>
            <person name="Amadeo P."/>
            <person name="Zhao Q."/>
            <person name="Wortman J."/>
            <person name="Fraser-Liggett C."/>
            <person name="Carlton J."/>
        </authorList>
    </citation>
    <scope>NUCLEOTIDE SEQUENCE</scope>
    <source>
        <strain evidence="12">G3</strain>
    </source>
</reference>
<dbReference type="OMA" id="TFYHVPN"/>
<keyword evidence="3" id="KW-0970">Cilium biogenesis/degradation</keyword>
<dbReference type="KEGG" id="tva:4754399"/>
<organism evidence="12 13">
    <name type="scientific">Trichomonas vaginalis (strain ATCC PRA-98 / G3)</name>
    <dbReference type="NCBI Taxonomy" id="412133"/>
    <lineage>
        <taxon>Eukaryota</taxon>
        <taxon>Metamonada</taxon>
        <taxon>Parabasalia</taxon>
        <taxon>Trichomonadida</taxon>
        <taxon>Trichomonadidae</taxon>
        <taxon>Trichomonas</taxon>
    </lineage>
</organism>
<keyword evidence="2" id="KW-0963">Cytoplasm</keyword>
<accession>A2FEP6</accession>
<comment type="subcellular location">
    <subcellularLocation>
        <location evidence="8">Cell projection</location>
        <location evidence="8">Kinocilium</location>
    </subcellularLocation>
    <subcellularLocation>
        <location evidence="1">Cytoplasm</location>
        <location evidence="1">Cytoskeleton</location>
        <location evidence="1">Flagellum axoneme</location>
    </subcellularLocation>
</comment>
<keyword evidence="6" id="KW-0206">Cytoskeleton</keyword>
<dbReference type="STRING" id="5722.A2FEP6"/>
<keyword evidence="5" id="KW-0969">Cilium</keyword>
<dbReference type="SMR" id="A2FEP6"/>
<dbReference type="InterPro" id="IPR055316">
    <property type="entry name" value="RSP9"/>
</dbReference>
<dbReference type="Proteomes" id="UP000001542">
    <property type="component" value="Unassembled WGS sequence"/>
</dbReference>
<evidence type="ECO:0000256" key="10">
    <source>
        <dbReference type="ARBA" id="ARBA00041080"/>
    </source>
</evidence>
<protein>
    <recommendedName>
        <fullName evidence="10">Radial spoke head protein 9 homolog</fullName>
    </recommendedName>
</protein>
<dbReference type="GO" id="GO:0060294">
    <property type="term" value="P:cilium movement involved in cell motility"/>
    <property type="evidence" value="ECO:0000318"/>
    <property type="project" value="GO_Central"/>
</dbReference>
<gene>
    <name evidence="12" type="ORF">TVAG_149010</name>
</gene>
<dbReference type="PANTHER" id="PTHR22069">
    <property type="entry name" value="MITOCHONDRIAL RIBOSOMAL PROTEIN S18"/>
    <property type="match status" value="1"/>
</dbReference>
<name>A2FEP6_TRIV3</name>
<keyword evidence="7" id="KW-0966">Cell projection</keyword>
<dbReference type="GO" id="GO:0005930">
    <property type="term" value="C:axoneme"/>
    <property type="evidence" value="ECO:0000318"/>
    <property type="project" value="GO_Central"/>
</dbReference>
<evidence type="ECO:0000256" key="4">
    <source>
        <dbReference type="ARBA" id="ARBA00022846"/>
    </source>
</evidence>
<evidence type="ECO:0000256" key="9">
    <source>
        <dbReference type="ARBA" id="ARBA00038319"/>
    </source>
</evidence>
<evidence type="ECO:0000256" key="5">
    <source>
        <dbReference type="ARBA" id="ARBA00023069"/>
    </source>
</evidence>
<dbReference type="EMBL" id="DS113750">
    <property type="protein sequence ID" value="EAX96626.1"/>
    <property type="molecule type" value="Genomic_DNA"/>
</dbReference>
<dbReference type="PANTHER" id="PTHR22069:SF0">
    <property type="entry name" value="RADIAL SPOKE HEAD PROTEIN 9 HOMOLOG"/>
    <property type="match status" value="1"/>
</dbReference>
<dbReference type="InterPro" id="IPR006802">
    <property type="entry name" value="Radial_spoke"/>
</dbReference>
<evidence type="ECO:0000313" key="13">
    <source>
        <dbReference type="Proteomes" id="UP000001542"/>
    </source>
</evidence>
<dbReference type="OrthoDB" id="10258956at2759"/>
<dbReference type="Pfam" id="PF04712">
    <property type="entry name" value="Radial_spoke"/>
    <property type="match status" value="1"/>
</dbReference>
<keyword evidence="13" id="KW-1185">Reference proteome</keyword>
<evidence type="ECO:0000256" key="6">
    <source>
        <dbReference type="ARBA" id="ARBA00023212"/>
    </source>
</evidence>
<dbReference type="VEuPathDB" id="TrichDB:TVAG_149010"/>
<evidence type="ECO:0000256" key="11">
    <source>
        <dbReference type="SAM" id="MobiDB-lite"/>
    </source>
</evidence>
<proteinExistence type="inferred from homology"/>
<dbReference type="GO" id="GO:0044458">
    <property type="term" value="P:motile cilium assembly"/>
    <property type="evidence" value="ECO:0000318"/>
    <property type="project" value="GO_Central"/>
</dbReference>
<evidence type="ECO:0000256" key="3">
    <source>
        <dbReference type="ARBA" id="ARBA00022794"/>
    </source>
</evidence>
<dbReference type="AlphaFoldDB" id="A2FEP6"/>
<reference evidence="12" key="2">
    <citation type="journal article" date="2007" name="Science">
        <title>Draft genome sequence of the sexually transmitted pathogen Trichomonas vaginalis.</title>
        <authorList>
            <person name="Carlton J.M."/>
            <person name="Hirt R.P."/>
            <person name="Silva J.C."/>
            <person name="Delcher A.L."/>
            <person name="Schatz M."/>
            <person name="Zhao Q."/>
            <person name="Wortman J.R."/>
            <person name="Bidwell S.L."/>
            <person name="Alsmark U.C.M."/>
            <person name="Besteiro S."/>
            <person name="Sicheritz-Ponten T."/>
            <person name="Noel C.J."/>
            <person name="Dacks J.B."/>
            <person name="Foster P.G."/>
            <person name="Simillion C."/>
            <person name="Van de Peer Y."/>
            <person name="Miranda-Saavedra D."/>
            <person name="Barton G.J."/>
            <person name="Westrop G.D."/>
            <person name="Mueller S."/>
            <person name="Dessi D."/>
            <person name="Fiori P.L."/>
            <person name="Ren Q."/>
            <person name="Paulsen I."/>
            <person name="Zhang H."/>
            <person name="Bastida-Corcuera F.D."/>
            <person name="Simoes-Barbosa A."/>
            <person name="Brown M.T."/>
            <person name="Hayes R.D."/>
            <person name="Mukherjee M."/>
            <person name="Okumura C.Y."/>
            <person name="Schneider R."/>
            <person name="Smith A.J."/>
            <person name="Vanacova S."/>
            <person name="Villalvazo M."/>
            <person name="Haas B.J."/>
            <person name="Pertea M."/>
            <person name="Feldblyum T.V."/>
            <person name="Utterback T.R."/>
            <person name="Shu C.L."/>
            <person name="Osoegawa K."/>
            <person name="de Jong P.J."/>
            <person name="Hrdy I."/>
            <person name="Horvathova L."/>
            <person name="Zubacova Z."/>
            <person name="Dolezal P."/>
            <person name="Malik S.B."/>
            <person name="Logsdon J.M. Jr."/>
            <person name="Henze K."/>
            <person name="Gupta A."/>
            <person name="Wang C.C."/>
            <person name="Dunne R.L."/>
            <person name="Upcroft J.A."/>
            <person name="Upcroft P."/>
            <person name="White O."/>
            <person name="Salzberg S.L."/>
            <person name="Tang P."/>
            <person name="Chiu C.-H."/>
            <person name="Lee Y.-S."/>
            <person name="Embley T.M."/>
            <person name="Coombs G.H."/>
            <person name="Mottram J.C."/>
            <person name="Tachezy J."/>
            <person name="Fraser-Liggett C.M."/>
            <person name="Johnson P.J."/>
        </authorList>
    </citation>
    <scope>NUCLEOTIDE SEQUENCE [LARGE SCALE GENOMIC DNA]</scope>
    <source>
        <strain evidence="12">G3</strain>
    </source>
</reference>
<dbReference type="GO" id="GO:0035082">
    <property type="term" value="P:axoneme assembly"/>
    <property type="evidence" value="ECO:0000318"/>
    <property type="project" value="GO_Central"/>
</dbReference>
<evidence type="ECO:0000256" key="8">
    <source>
        <dbReference type="ARBA" id="ARBA00037822"/>
    </source>
</evidence>
<dbReference type="VEuPathDB" id="TrichDB:TVAGG3_0375340"/>
<comment type="similarity">
    <text evidence="9">Belongs to the flagellar radial spoke RSP9 family.</text>
</comment>